<evidence type="ECO:0000313" key="1">
    <source>
        <dbReference type="EMBL" id="KOX68104.1"/>
    </source>
</evidence>
<protein>
    <submittedName>
        <fullName evidence="1">Uncharacterized protein</fullName>
    </submittedName>
</protein>
<dbReference type="STRING" id="166423.A0A0N0BBV5"/>
<sequence length="204" mass="24592">MRTLNYIVLEETKREKIRVRAGQRAFSFEKGIRKEIEKLVLKEYLKIKEEGRQKTRNMKEREGYLRRNGLSRLELDQERGQRRKSKEIIENLSRRDIERQKQAQYEKIQRSRYNERYKGITTVGIPEYLSKTGNGESQQLIAQAICENMERWNRYWEEEERRKCDIYEGAAGTMEHLTKECRKVDRKIGIEEVLSGRKDEKVEK</sequence>
<keyword evidence="2" id="KW-1185">Reference proteome</keyword>
<reference evidence="1 2" key="1">
    <citation type="submission" date="2015-07" db="EMBL/GenBank/DDBJ databases">
        <title>The genome of Melipona quadrifasciata.</title>
        <authorList>
            <person name="Pan H."/>
            <person name="Kapheim K."/>
        </authorList>
    </citation>
    <scope>NUCLEOTIDE SEQUENCE [LARGE SCALE GENOMIC DNA]</scope>
    <source>
        <strain evidence="1">0111107301</strain>
        <tissue evidence="1">Whole body</tissue>
    </source>
</reference>
<dbReference type="EMBL" id="KQ435952">
    <property type="protein sequence ID" value="KOX68104.1"/>
    <property type="molecule type" value="Genomic_DNA"/>
</dbReference>
<evidence type="ECO:0000313" key="2">
    <source>
        <dbReference type="Proteomes" id="UP000053105"/>
    </source>
</evidence>
<gene>
    <name evidence="1" type="ORF">WN51_07953</name>
</gene>
<dbReference type="AlphaFoldDB" id="A0A0N0BBV5"/>
<dbReference type="Proteomes" id="UP000053105">
    <property type="component" value="Unassembled WGS sequence"/>
</dbReference>
<organism evidence="1 2">
    <name type="scientific">Melipona quadrifasciata</name>
    <dbReference type="NCBI Taxonomy" id="166423"/>
    <lineage>
        <taxon>Eukaryota</taxon>
        <taxon>Metazoa</taxon>
        <taxon>Ecdysozoa</taxon>
        <taxon>Arthropoda</taxon>
        <taxon>Hexapoda</taxon>
        <taxon>Insecta</taxon>
        <taxon>Pterygota</taxon>
        <taxon>Neoptera</taxon>
        <taxon>Endopterygota</taxon>
        <taxon>Hymenoptera</taxon>
        <taxon>Apocrita</taxon>
        <taxon>Aculeata</taxon>
        <taxon>Apoidea</taxon>
        <taxon>Anthophila</taxon>
        <taxon>Apidae</taxon>
        <taxon>Melipona</taxon>
    </lineage>
</organism>
<accession>A0A0N0BBV5</accession>
<proteinExistence type="predicted"/>
<name>A0A0N0BBV5_9HYME</name>
<dbReference type="OrthoDB" id="7617264at2759"/>